<dbReference type="EMBL" id="JAOB01000093">
    <property type="protein sequence ID" value="EUA07041.1"/>
    <property type="molecule type" value="Genomic_DNA"/>
</dbReference>
<feature type="region of interest" description="Disordered" evidence="1">
    <location>
        <begin position="44"/>
        <end position="70"/>
    </location>
</feature>
<comment type="caution">
    <text evidence="2">The sequence shown here is derived from an EMBL/GenBank/DDBJ whole genome shotgun (WGS) entry which is preliminary data.</text>
</comment>
<reference evidence="2" key="1">
    <citation type="submission" date="2014-01" db="EMBL/GenBank/DDBJ databases">
        <authorList>
            <person name="Brown-Elliot B."/>
            <person name="Wallace R."/>
            <person name="Lenaerts A."/>
            <person name="Ordway D."/>
            <person name="DeGroote M.A."/>
            <person name="Parker T."/>
            <person name="Sizemore C."/>
            <person name="Tallon L.J."/>
            <person name="Sadzewicz L.K."/>
            <person name="Sengamalay N."/>
            <person name="Fraser C.M."/>
            <person name="Hine E."/>
            <person name="Shefchek K.A."/>
            <person name="Das S.P."/>
            <person name="Tettelin H."/>
        </authorList>
    </citation>
    <scope>NUCLEOTIDE SEQUENCE [LARGE SCALE GENOMIC DNA]</scope>
    <source>
        <strain evidence="2">4042</strain>
    </source>
</reference>
<gene>
    <name evidence="2" type="ORF">I553_0347</name>
</gene>
<proteinExistence type="predicted"/>
<dbReference type="AlphaFoldDB" id="X7YJN6"/>
<sequence length="100" mass="11257">MSVERLWTTQAYRSRVKNCRQYDPLAADILGLGHCRKSKAHSIFRTSVRGRPGPPQGAGERPKHRGFRRPLAKDDRLCLRCNAEGSHRGLPHGGIDKRSV</sequence>
<organism evidence="2">
    <name type="scientific">Mycobacterium xenopi 4042</name>
    <dbReference type="NCBI Taxonomy" id="1299334"/>
    <lineage>
        <taxon>Bacteria</taxon>
        <taxon>Bacillati</taxon>
        <taxon>Actinomycetota</taxon>
        <taxon>Actinomycetes</taxon>
        <taxon>Mycobacteriales</taxon>
        <taxon>Mycobacteriaceae</taxon>
        <taxon>Mycobacterium</taxon>
    </lineage>
</organism>
<name>X7YJN6_MYCXE</name>
<evidence type="ECO:0000256" key="1">
    <source>
        <dbReference type="SAM" id="MobiDB-lite"/>
    </source>
</evidence>
<protein>
    <submittedName>
        <fullName evidence="2">Uncharacterized protein</fullName>
    </submittedName>
</protein>
<evidence type="ECO:0000313" key="2">
    <source>
        <dbReference type="EMBL" id="EUA07041.1"/>
    </source>
</evidence>
<accession>X7YJN6</accession>